<gene>
    <name evidence="1" type="ORF">HAX54_033157</name>
</gene>
<evidence type="ECO:0000313" key="1">
    <source>
        <dbReference type="EMBL" id="MCD9644735.1"/>
    </source>
</evidence>
<evidence type="ECO:0000313" key="2">
    <source>
        <dbReference type="Proteomes" id="UP000823775"/>
    </source>
</evidence>
<keyword evidence="2" id="KW-1185">Reference proteome</keyword>
<accession>A0ABS8VBW7</accession>
<organism evidence="1 2">
    <name type="scientific">Datura stramonium</name>
    <name type="common">Jimsonweed</name>
    <name type="synonym">Common thornapple</name>
    <dbReference type="NCBI Taxonomy" id="4076"/>
    <lineage>
        <taxon>Eukaryota</taxon>
        <taxon>Viridiplantae</taxon>
        <taxon>Streptophyta</taxon>
        <taxon>Embryophyta</taxon>
        <taxon>Tracheophyta</taxon>
        <taxon>Spermatophyta</taxon>
        <taxon>Magnoliopsida</taxon>
        <taxon>eudicotyledons</taxon>
        <taxon>Gunneridae</taxon>
        <taxon>Pentapetalae</taxon>
        <taxon>asterids</taxon>
        <taxon>lamiids</taxon>
        <taxon>Solanales</taxon>
        <taxon>Solanaceae</taxon>
        <taxon>Solanoideae</taxon>
        <taxon>Datureae</taxon>
        <taxon>Datura</taxon>
    </lineage>
</organism>
<dbReference type="EMBL" id="JACEIK010004236">
    <property type="protein sequence ID" value="MCD9644735.1"/>
    <property type="molecule type" value="Genomic_DNA"/>
</dbReference>
<protein>
    <submittedName>
        <fullName evidence="1">Uncharacterized protein</fullName>
    </submittedName>
</protein>
<comment type="caution">
    <text evidence="1">The sequence shown here is derived from an EMBL/GenBank/DDBJ whole genome shotgun (WGS) entry which is preliminary data.</text>
</comment>
<dbReference type="Proteomes" id="UP000823775">
    <property type="component" value="Unassembled WGS sequence"/>
</dbReference>
<sequence length="101" mass="11931">MVQDGVSLVSFWYLPERKRRRAREEIEDVRLCLGRSSERGEKRNNSCWWFASIVFSVAGGHWTKIREWRRDKREETEGGLRSHLGIWVGSQVKRVKNGLID</sequence>
<reference evidence="1 2" key="1">
    <citation type="journal article" date="2021" name="BMC Genomics">
        <title>Datura genome reveals duplications of psychoactive alkaloid biosynthetic genes and high mutation rate following tissue culture.</title>
        <authorList>
            <person name="Rajewski A."/>
            <person name="Carter-House D."/>
            <person name="Stajich J."/>
            <person name="Litt A."/>
        </authorList>
    </citation>
    <scope>NUCLEOTIDE SEQUENCE [LARGE SCALE GENOMIC DNA]</scope>
    <source>
        <strain evidence="1">AR-01</strain>
    </source>
</reference>
<name>A0ABS8VBW7_DATST</name>
<proteinExistence type="predicted"/>